<dbReference type="PANTHER" id="PTHR14790">
    <property type="entry name" value="RECQ-MEDIATED GENOME INSTABILITY PROTEIN 1 RMI1"/>
    <property type="match status" value="1"/>
</dbReference>
<keyword evidence="5" id="KW-0539">Nucleus</keyword>
<dbReference type="SMART" id="SM01161">
    <property type="entry name" value="DUF1767"/>
    <property type="match status" value="1"/>
</dbReference>
<reference evidence="12" key="1">
    <citation type="submission" date="2022-07" db="EMBL/GenBank/DDBJ databases">
        <title>Chromosome-level genome of Muraenolepis orangiensis.</title>
        <authorList>
            <person name="Kim J."/>
        </authorList>
    </citation>
    <scope>NUCLEOTIDE SEQUENCE</scope>
    <source>
        <strain evidence="12">KU_S4_2022</strain>
        <tissue evidence="12">Muscle</tissue>
    </source>
</reference>
<comment type="caution">
    <text evidence="12">The sequence shown here is derived from an EMBL/GenBank/DDBJ whole genome shotgun (WGS) entry which is preliminary data.</text>
</comment>
<evidence type="ECO:0000256" key="7">
    <source>
        <dbReference type="SAM" id="MobiDB-lite"/>
    </source>
</evidence>
<dbReference type="Gene3D" id="1.10.8.1020">
    <property type="entry name" value="RecQ-mediated genome instability protein 1, N-terminal domain"/>
    <property type="match status" value="1"/>
</dbReference>
<dbReference type="InterPro" id="IPR044881">
    <property type="entry name" value="RMI1_N_N_sf"/>
</dbReference>
<dbReference type="Pfam" id="PF08585">
    <property type="entry name" value="RMI1_N_C"/>
    <property type="match status" value="1"/>
</dbReference>
<accession>A0A9Q0ED88</accession>
<dbReference type="AlphaFoldDB" id="A0A9Q0ED88"/>
<comment type="function">
    <text evidence="6">Essential component of the RMI complex, a complex that plays an important role in the processing of homologous recombination intermediates to limit DNA crossover formation in cells. Promotes TOP3A binding to double Holliday junctions (DHJ) and hence stimulates TOP3A-mediated dissolution. Required for BLM phosphorylation during mitosis. Within the BLM complex, required for BLM and TOP3A stability.</text>
</comment>
<keyword evidence="13" id="KW-1185">Reference proteome</keyword>
<feature type="region of interest" description="Disordered" evidence="7">
    <location>
        <begin position="242"/>
        <end position="436"/>
    </location>
</feature>
<dbReference type="GO" id="GO:0016604">
    <property type="term" value="C:nuclear body"/>
    <property type="evidence" value="ECO:0007669"/>
    <property type="project" value="TreeGrafter"/>
</dbReference>
<feature type="compositionally biased region" description="Low complexity" evidence="7">
    <location>
        <begin position="375"/>
        <end position="393"/>
    </location>
</feature>
<dbReference type="GO" id="GO:0000724">
    <property type="term" value="P:double-strand break repair via homologous recombination"/>
    <property type="evidence" value="ECO:0007669"/>
    <property type="project" value="TreeGrafter"/>
</dbReference>
<feature type="compositionally biased region" description="Acidic residues" evidence="7">
    <location>
        <begin position="318"/>
        <end position="331"/>
    </location>
</feature>
<dbReference type="InterPro" id="IPR049363">
    <property type="entry name" value="RMI1_N"/>
</dbReference>
<comment type="similarity">
    <text evidence="2">Belongs to the RMI1 family.</text>
</comment>
<dbReference type="FunFam" id="2.40.50.770:FF:000002">
    <property type="entry name" value="recQ-mediated genome instability protein 1"/>
    <property type="match status" value="1"/>
</dbReference>
<dbReference type="Proteomes" id="UP001148018">
    <property type="component" value="Unassembled WGS sequence"/>
</dbReference>
<name>A0A9Q0ED88_9TELE</name>
<evidence type="ECO:0000259" key="11">
    <source>
        <dbReference type="Pfam" id="PF21000"/>
    </source>
</evidence>
<feature type="region of interest" description="Disordered" evidence="7">
    <location>
        <begin position="202"/>
        <end position="225"/>
    </location>
</feature>
<dbReference type="Pfam" id="PF16099">
    <property type="entry name" value="RMI1_C"/>
    <property type="match status" value="1"/>
</dbReference>
<feature type="domain" description="RecQ-mediated genome instability protein 1 C-terminal OB-fold" evidence="10">
    <location>
        <begin position="522"/>
        <end position="661"/>
    </location>
</feature>
<evidence type="ECO:0000313" key="13">
    <source>
        <dbReference type="Proteomes" id="UP001148018"/>
    </source>
</evidence>
<feature type="signal peptide" evidence="8">
    <location>
        <begin position="1"/>
        <end position="15"/>
    </location>
</feature>
<evidence type="ECO:0000256" key="5">
    <source>
        <dbReference type="ARBA" id="ARBA00023242"/>
    </source>
</evidence>
<dbReference type="Pfam" id="PF21000">
    <property type="entry name" value="RMI1_N_N"/>
    <property type="match status" value="1"/>
</dbReference>
<dbReference type="InterPro" id="IPR042470">
    <property type="entry name" value="RMI1_N_C_sf"/>
</dbReference>
<dbReference type="InterPro" id="IPR032199">
    <property type="entry name" value="RMI1_C"/>
</dbReference>
<dbReference type="InterPro" id="IPR013894">
    <property type="entry name" value="RMI1_OB"/>
</dbReference>
<feature type="region of interest" description="Disordered" evidence="7">
    <location>
        <begin position="481"/>
        <end position="521"/>
    </location>
</feature>
<feature type="domain" description="RMI1 N-terminal" evidence="11">
    <location>
        <begin position="4"/>
        <end position="53"/>
    </location>
</feature>
<evidence type="ECO:0000256" key="4">
    <source>
        <dbReference type="ARBA" id="ARBA00022705"/>
    </source>
</evidence>
<dbReference type="GO" id="GO:0006260">
    <property type="term" value="P:DNA replication"/>
    <property type="evidence" value="ECO:0007669"/>
    <property type="project" value="UniProtKB-KW"/>
</dbReference>
<feature type="domain" description="RecQ mediated genome instability protein 1 OB-fold" evidence="9">
    <location>
        <begin position="59"/>
        <end position="195"/>
    </location>
</feature>
<protein>
    <recommendedName>
        <fullName evidence="3">RecQ-mediated genome instability protein 1</fullName>
    </recommendedName>
</protein>
<dbReference type="Gene3D" id="2.40.50.770">
    <property type="entry name" value="RecQ-mediated genome instability protein Rmi1, C-terminal domain"/>
    <property type="match status" value="1"/>
</dbReference>
<evidence type="ECO:0000256" key="3">
    <source>
        <dbReference type="ARBA" id="ARBA00018987"/>
    </source>
</evidence>
<comment type="subcellular location">
    <subcellularLocation>
        <location evidence="1">Nucleus</location>
    </subcellularLocation>
</comment>
<evidence type="ECO:0000313" key="12">
    <source>
        <dbReference type="EMBL" id="KAJ3604454.1"/>
    </source>
</evidence>
<evidence type="ECO:0000256" key="1">
    <source>
        <dbReference type="ARBA" id="ARBA00004123"/>
    </source>
</evidence>
<sequence length="668" mass="71877">MAWLQSSWHIHVPFAWLETCVEWVQEEGGGGHLAQQQINQQVLDQWLLADLRDLGHPVLPGDLSQAQKTELSGTFCVQVDSLLDISQPVYGQLQKLRGKDCANEEVTAVTQATQRPWEARPTRMLLLQVTDGVQNLEAMEYQPISALSTALRPGVKLQLQGQMVCRLGVLLLGPQNVKLLGGEVEDLVDRNNQGRVLCRALGLPEQPNGGAGEENPAAPQQANHEMDDLEDQELLASLEAQEEMDRTQGTGVRDSGYRSGTNQAYPPLSRSNSSTLSHGSHSVRPRENGFSEQGDSIPVDPPSALTSNEDEAQHFPDDFDDLPLDELDDDGIVFREGTNEPARLNVLQSRHETRGGSDASAPNSLRRPPPPLPHVPSALSGSLSGSHLDAGGSRCSRREEDHGDAHSSHSDATKRPLGRAVSKPSASSPGIAEDADILLDDGDLMDVHMDYRFPEEMDTPRAPSGGPSFQEGDLTCTGVVRGKPASSGPTGVGAAGRSAPHTTESAGHAQGPAAGSPSALSSPPFTYLRTLQAELPQPRQRHGVSVRIKAFIVTLLGKLTGVAGAWRVRATVSDGTGYLDAELSDRVLTGLLGFTVAQKGAMKREPGRRAELDAGMRRCQEEMVDMCCVMTLTFEDHGSKAVITSVDPVTEEDLGALQQRVRGRKKGM</sequence>
<gene>
    <name evidence="12" type="ORF">NHX12_029194</name>
</gene>
<dbReference type="FunFam" id="1.10.8.1020:FF:000001">
    <property type="entry name" value="RecQ-mediated genome instability protein 1"/>
    <property type="match status" value="1"/>
</dbReference>
<dbReference type="PANTHER" id="PTHR14790:SF15">
    <property type="entry name" value="RECQ-MEDIATED GENOME INSTABILITY PROTEIN 1"/>
    <property type="match status" value="1"/>
</dbReference>
<feature type="compositionally biased region" description="Low complexity" evidence="7">
    <location>
        <begin position="268"/>
        <end position="282"/>
    </location>
</feature>
<feature type="compositionally biased region" description="Low complexity" evidence="7">
    <location>
        <begin position="505"/>
        <end position="521"/>
    </location>
</feature>
<organism evidence="12 13">
    <name type="scientific">Muraenolepis orangiensis</name>
    <name type="common">Patagonian moray cod</name>
    <dbReference type="NCBI Taxonomy" id="630683"/>
    <lineage>
        <taxon>Eukaryota</taxon>
        <taxon>Metazoa</taxon>
        <taxon>Chordata</taxon>
        <taxon>Craniata</taxon>
        <taxon>Vertebrata</taxon>
        <taxon>Euteleostomi</taxon>
        <taxon>Actinopterygii</taxon>
        <taxon>Neopterygii</taxon>
        <taxon>Teleostei</taxon>
        <taxon>Neoteleostei</taxon>
        <taxon>Acanthomorphata</taxon>
        <taxon>Zeiogadaria</taxon>
        <taxon>Gadariae</taxon>
        <taxon>Gadiformes</taxon>
        <taxon>Muraenolepidoidei</taxon>
        <taxon>Muraenolepididae</taxon>
        <taxon>Muraenolepis</taxon>
    </lineage>
</organism>
<feature type="compositionally biased region" description="Basic and acidic residues" evidence="7">
    <location>
        <begin position="396"/>
        <end position="414"/>
    </location>
</feature>
<dbReference type="GO" id="GO:0031422">
    <property type="term" value="C:RecQ family helicase-topoisomerase III complex"/>
    <property type="evidence" value="ECO:0007669"/>
    <property type="project" value="TreeGrafter"/>
</dbReference>
<feature type="chain" id="PRO_5040297179" description="RecQ-mediated genome instability protein 1" evidence="8">
    <location>
        <begin position="16"/>
        <end position="668"/>
    </location>
</feature>
<evidence type="ECO:0000259" key="10">
    <source>
        <dbReference type="Pfam" id="PF16099"/>
    </source>
</evidence>
<dbReference type="EMBL" id="JANIIK010000044">
    <property type="protein sequence ID" value="KAJ3604454.1"/>
    <property type="molecule type" value="Genomic_DNA"/>
</dbReference>
<dbReference type="OrthoDB" id="341511at2759"/>
<dbReference type="GO" id="GO:0000166">
    <property type="term" value="F:nucleotide binding"/>
    <property type="evidence" value="ECO:0007669"/>
    <property type="project" value="InterPro"/>
</dbReference>
<evidence type="ECO:0000256" key="8">
    <source>
        <dbReference type="SAM" id="SignalP"/>
    </source>
</evidence>
<dbReference type="Gene3D" id="2.40.50.510">
    <property type="match status" value="1"/>
</dbReference>
<keyword evidence="4" id="KW-0235">DNA replication</keyword>
<dbReference type="GO" id="GO:0000712">
    <property type="term" value="P:resolution of meiotic recombination intermediates"/>
    <property type="evidence" value="ECO:0007669"/>
    <property type="project" value="TreeGrafter"/>
</dbReference>
<keyword evidence="8" id="KW-0732">Signal</keyword>
<evidence type="ECO:0000256" key="6">
    <source>
        <dbReference type="ARBA" id="ARBA00024977"/>
    </source>
</evidence>
<proteinExistence type="inferred from homology"/>
<evidence type="ECO:0000259" key="9">
    <source>
        <dbReference type="Pfam" id="PF08585"/>
    </source>
</evidence>
<evidence type="ECO:0000256" key="2">
    <source>
        <dbReference type="ARBA" id="ARBA00006395"/>
    </source>
</evidence>